<protein>
    <submittedName>
        <fullName evidence="1">Uncharacterized protein</fullName>
    </submittedName>
</protein>
<gene>
    <name evidence="1" type="ORF">STAFG_5278</name>
</gene>
<name>S4MDS7_9ACTN</name>
<dbReference type="Proteomes" id="UP000015001">
    <property type="component" value="Unassembled WGS sequence"/>
</dbReference>
<organism evidence="1 2">
    <name type="scientific">Streptomyces afghaniensis 772</name>
    <dbReference type="NCBI Taxonomy" id="1283301"/>
    <lineage>
        <taxon>Bacteria</taxon>
        <taxon>Bacillati</taxon>
        <taxon>Actinomycetota</taxon>
        <taxon>Actinomycetes</taxon>
        <taxon>Kitasatosporales</taxon>
        <taxon>Streptomycetaceae</taxon>
        <taxon>Streptomyces</taxon>
    </lineage>
</organism>
<dbReference type="AlphaFoldDB" id="S4MDS7"/>
<keyword evidence="2" id="KW-1185">Reference proteome</keyword>
<comment type="caution">
    <text evidence="1">The sequence shown here is derived from an EMBL/GenBank/DDBJ whole genome shotgun (WGS) entry which is preliminary data.</text>
</comment>
<dbReference type="HOGENOM" id="CLU_2994543_0_0_11"/>
<accession>S4MDS7</accession>
<sequence>MGEKSFSFFSKVIEEGVCLEVLDPLDALCEGPGHLAAEACYPESRQDLRTVIGAVDL</sequence>
<evidence type="ECO:0000313" key="2">
    <source>
        <dbReference type="Proteomes" id="UP000015001"/>
    </source>
</evidence>
<dbReference type="EMBL" id="AOPY01001488">
    <property type="protein sequence ID" value="EPJ37668.1"/>
    <property type="molecule type" value="Genomic_DNA"/>
</dbReference>
<reference evidence="1 2" key="1">
    <citation type="submission" date="2013-02" db="EMBL/GenBank/DDBJ databases">
        <title>Draft Genome Sequence of Streptomyces afghaniensis, Which Produces Compounds of the Julimycin B-Complex.</title>
        <authorList>
            <person name="Gruening B.A."/>
            <person name="Praeg A."/>
            <person name="Erxleben A."/>
            <person name="Guenther S."/>
            <person name="Fiedler H.-P."/>
            <person name="Goodfellow M."/>
            <person name="Mueller M."/>
        </authorList>
    </citation>
    <scope>NUCLEOTIDE SEQUENCE [LARGE SCALE GENOMIC DNA]</scope>
    <source>
        <strain evidence="1 2">772</strain>
    </source>
</reference>
<proteinExistence type="predicted"/>
<evidence type="ECO:0000313" key="1">
    <source>
        <dbReference type="EMBL" id="EPJ37668.1"/>
    </source>
</evidence>